<dbReference type="RefSeq" id="WP_211977188.1">
    <property type="nucleotide sequence ID" value="NZ_CBFHAM010000018.1"/>
</dbReference>
<reference evidence="5 6" key="1">
    <citation type="submission" date="2021-04" db="EMBL/GenBank/DDBJ databases">
        <title>Chitinophaga sp. nov., isolated from the rhizosphere soil.</title>
        <authorList>
            <person name="He S."/>
        </authorList>
    </citation>
    <scope>NUCLEOTIDE SEQUENCE [LARGE SCALE GENOMIC DNA]</scope>
    <source>
        <strain evidence="5 6">2R12</strain>
    </source>
</reference>
<dbReference type="EMBL" id="JAGTXB010000027">
    <property type="protein sequence ID" value="MBS0032028.1"/>
    <property type="molecule type" value="Genomic_DNA"/>
</dbReference>
<dbReference type="InterPro" id="IPR018060">
    <property type="entry name" value="HTH_AraC"/>
</dbReference>
<keyword evidence="2" id="KW-0238">DNA-binding</keyword>
<dbReference type="PROSITE" id="PS01124">
    <property type="entry name" value="HTH_ARAC_FAMILY_2"/>
    <property type="match status" value="1"/>
</dbReference>
<dbReference type="PANTHER" id="PTHR43280:SF27">
    <property type="entry name" value="TRANSCRIPTIONAL REGULATOR MTLR"/>
    <property type="match status" value="1"/>
</dbReference>
<keyword evidence="1" id="KW-0805">Transcription regulation</keyword>
<accession>A0ABS5J9Z3</accession>
<name>A0ABS5J9Z3_9BACT</name>
<dbReference type="SMART" id="SM00342">
    <property type="entry name" value="HTH_ARAC"/>
    <property type="match status" value="1"/>
</dbReference>
<evidence type="ECO:0000256" key="3">
    <source>
        <dbReference type="ARBA" id="ARBA00023163"/>
    </source>
</evidence>
<dbReference type="InterPro" id="IPR014710">
    <property type="entry name" value="RmlC-like_jellyroll"/>
</dbReference>
<evidence type="ECO:0000313" key="6">
    <source>
        <dbReference type="Proteomes" id="UP000676386"/>
    </source>
</evidence>
<dbReference type="InterPro" id="IPR018062">
    <property type="entry name" value="HTH_AraC-typ_CS"/>
</dbReference>
<dbReference type="SUPFAM" id="SSF51182">
    <property type="entry name" value="RmlC-like cupins"/>
    <property type="match status" value="1"/>
</dbReference>
<evidence type="ECO:0000259" key="4">
    <source>
        <dbReference type="PROSITE" id="PS01124"/>
    </source>
</evidence>
<dbReference type="Pfam" id="PF12833">
    <property type="entry name" value="HTH_18"/>
    <property type="match status" value="1"/>
</dbReference>
<dbReference type="InterPro" id="IPR003313">
    <property type="entry name" value="AraC-bd"/>
</dbReference>
<dbReference type="Pfam" id="PF02311">
    <property type="entry name" value="AraC_binding"/>
    <property type="match status" value="1"/>
</dbReference>
<keyword evidence="3" id="KW-0804">Transcription</keyword>
<dbReference type="PROSITE" id="PS00041">
    <property type="entry name" value="HTH_ARAC_FAMILY_1"/>
    <property type="match status" value="1"/>
</dbReference>
<dbReference type="InterPro" id="IPR009057">
    <property type="entry name" value="Homeodomain-like_sf"/>
</dbReference>
<dbReference type="PANTHER" id="PTHR43280">
    <property type="entry name" value="ARAC-FAMILY TRANSCRIPTIONAL REGULATOR"/>
    <property type="match status" value="1"/>
</dbReference>
<dbReference type="Gene3D" id="2.60.120.10">
    <property type="entry name" value="Jelly Rolls"/>
    <property type="match status" value="1"/>
</dbReference>
<keyword evidence="6" id="KW-1185">Reference proteome</keyword>
<feature type="domain" description="HTH araC/xylS-type" evidence="4">
    <location>
        <begin position="188"/>
        <end position="286"/>
    </location>
</feature>
<dbReference type="Proteomes" id="UP000676386">
    <property type="component" value="Unassembled WGS sequence"/>
</dbReference>
<gene>
    <name evidence="5" type="ORF">KE626_32145</name>
</gene>
<evidence type="ECO:0000256" key="2">
    <source>
        <dbReference type="ARBA" id="ARBA00023125"/>
    </source>
</evidence>
<evidence type="ECO:0000313" key="5">
    <source>
        <dbReference type="EMBL" id="MBS0032028.1"/>
    </source>
</evidence>
<proteinExistence type="predicted"/>
<dbReference type="SUPFAM" id="SSF46689">
    <property type="entry name" value="Homeodomain-like"/>
    <property type="match status" value="2"/>
</dbReference>
<protein>
    <submittedName>
        <fullName evidence="5">AraC family transcriptional regulator</fullName>
    </submittedName>
</protein>
<evidence type="ECO:0000256" key="1">
    <source>
        <dbReference type="ARBA" id="ARBA00023015"/>
    </source>
</evidence>
<dbReference type="Gene3D" id="1.10.10.60">
    <property type="entry name" value="Homeodomain-like"/>
    <property type="match status" value="2"/>
</dbReference>
<dbReference type="InterPro" id="IPR011051">
    <property type="entry name" value="RmlC_Cupin_sf"/>
</dbReference>
<comment type="caution">
    <text evidence="5">The sequence shown here is derived from an EMBL/GenBank/DDBJ whole genome shotgun (WGS) entry which is preliminary data.</text>
</comment>
<sequence length="293" mass="33344">MITASIEIIRMAHHHSFLVREFREHLFSAPYHFHPEYELTLILKGSGKRYIGNHQAGYSAGDLVLMGPHLPHCWKTDPATVLPGELNAQSLVIQFSHDFLGEDFLSRRELHAIALLLQQSAFGLQYTGAAQAAVAQRMMDLHAEQDDFKKLLSLLEILQQLAGSSEVQVLNHRDIIAGQSPRDRERMKVVYNYIIENFREDIQLNTAAKLANMSPNAFCKYFKKVTRKTFIETVNDYKLNYAAQQIIDTDKPIAGIAYDSGFGDLSHFNTCFRALFRQTPSDFRKQFNTPLPG</sequence>
<organism evidence="5 6">
    <name type="scientific">Chitinophaga hostae</name>
    <dbReference type="NCBI Taxonomy" id="2831022"/>
    <lineage>
        <taxon>Bacteria</taxon>
        <taxon>Pseudomonadati</taxon>
        <taxon>Bacteroidota</taxon>
        <taxon>Chitinophagia</taxon>
        <taxon>Chitinophagales</taxon>
        <taxon>Chitinophagaceae</taxon>
        <taxon>Chitinophaga</taxon>
    </lineage>
</organism>
<dbReference type="CDD" id="cd06976">
    <property type="entry name" value="cupin_MtlR-like_N"/>
    <property type="match status" value="1"/>
</dbReference>